<dbReference type="PANTHER" id="PTHR43358:SF4">
    <property type="entry name" value="ALPHA_BETA HYDROLASE FOLD-1 DOMAIN-CONTAINING PROTEIN"/>
    <property type="match status" value="1"/>
</dbReference>
<evidence type="ECO:0000313" key="2">
    <source>
        <dbReference type="EMBL" id="NMD98035.1"/>
    </source>
</evidence>
<feature type="domain" description="Peptidase S9 prolyl oligopeptidase catalytic" evidence="1">
    <location>
        <begin position="116"/>
        <end position="312"/>
    </location>
</feature>
<gene>
    <name evidence="2" type="ORF">HF878_00850</name>
</gene>
<dbReference type="PANTHER" id="PTHR43358">
    <property type="entry name" value="ALPHA/BETA-HYDROLASE"/>
    <property type="match status" value="1"/>
</dbReference>
<dbReference type="InterPro" id="IPR052920">
    <property type="entry name" value="DNA-binding_regulatory"/>
</dbReference>
<dbReference type="AlphaFoldDB" id="A0A848B7U8"/>
<reference evidence="2 3" key="1">
    <citation type="submission" date="2020-04" db="EMBL/GenBank/DDBJ databases">
        <authorList>
            <person name="Hitch T.C.A."/>
            <person name="Wylensek D."/>
            <person name="Clavel T."/>
        </authorList>
    </citation>
    <scope>NUCLEOTIDE SEQUENCE [LARGE SCALE GENOMIC DNA]</scope>
    <source>
        <strain evidence="2 3">PG-130-P53-12</strain>
    </source>
</reference>
<dbReference type="GO" id="GO:0006508">
    <property type="term" value="P:proteolysis"/>
    <property type="evidence" value="ECO:0007669"/>
    <property type="project" value="InterPro"/>
</dbReference>
<dbReference type="InterPro" id="IPR001375">
    <property type="entry name" value="Peptidase_S9_cat"/>
</dbReference>
<accession>A0A848B7U8</accession>
<dbReference type="EMBL" id="JABAFA010000001">
    <property type="protein sequence ID" value="NMD98035.1"/>
    <property type="molecule type" value="Genomic_DNA"/>
</dbReference>
<proteinExistence type="predicted"/>
<evidence type="ECO:0000259" key="1">
    <source>
        <dbReference type="Pfam" id="PF00326"/>
    </source>
</evidence>
<dbReference type="RefSeq" id="WP_164175905.1">
    <property type="nucleotide sequence ID" value="NZ_JABAFA010000001.1"/>
</dbReference>
<dbReference type="Gene3D" id="3.40.50.1820">
    <property type="entry name" value="alpha/beta hydrolase"/>
    <property type="match status" value="1"/>
</dbReference>
<evidence type="ECO:0000313" key="3">
    <source>
        <dbReference type="Proteomes" id="UP000543804"/>
    </source>
</evidence>
<dbReference type="GO" id="GO:0008236">
    <property type="term" value="F:serine-type peptidase activity"/>
    <property type="evidence" value="ECO:0007669"/>
    <property type="project" value="InterPro"/>
</dbReference>
<dbReference type="InterPro" id="IPR029058">
    <property type="entry name" value="AB_hydrolase_fold"/>
</dbReference>
<dbReference type="SUPFAM" id="SSF53474">
    <property type="entry name" value="alpha/beta-Hydrolases"/>
    <property type="match status" value="1"/>
</dbReference>
<keyword evidence="3" id="KW-1185">Reference proteome</keyword>
<keyword evidence="2" id="KW-0378">Hydrolase</keyword>
<name>A0A848B7U8_9FIRM</name>
<dbReference type="Proteomes" id="UP000543804">
    <property type="component" value="Unassembled WGS sequence"/>
</dbReference>
<protein>
    <submittedName>
        <fullName evidence="2">Alpha/beta hydrolase</fullName>
    </submittedName>
</protein>
<sequence>MRKIVVTFLATFVLTLSAAIVAAGYYVGNYLVGFGLMRGSADNPQAPPRAYALLMPPGTWNYTRPDAPSEEWRLISSDGLHLTATHFRSERPRGNWAIIVHGYGCTQENSYYLASHYLAQGYDVLTPDLRSSGKSEGRFVTMGLRESGDIVGWAQEIAARNPEARIVLHGVSMGAATVMMAGASDALPVQVAAVVEDCGYTSAYDLLAYQMEISFRLPSFPGMNLLDWRCRSRAGFSLREAAPIEAVRHARVPMLFIHGTADTLVPASMAETLYAACTSEKELLLVPEAIHSAASQKDAARYDRTVMSFLHGKMH</sequence>
<dbReference type="Pfam" id="PF00326">
    <property type="entry name" value="Peptidase_S9"/>
    <property type="match status" value="1"/>
</dbReference>
<comment type="caution">
    <text evidence="2">The sequence shown here is derived from an EMBL/GenBank/DDBJ whole genome shotgun (WGS) entry which is preliminary data.</text>
</comment>
<organism evidence="2 3">
    <name type="scientific">Selenomonas bovis</name>
    <dbReference type="NCBI Taxonomy" id="416586"/>
    <lineage>
        <taxon>Bacteria</taxon>
        <taxon>Bacillati</taxon>
        <taxon>Bacillota</taxon>
        <taxon>Negativicutes</taxon>
        <taxon>Selenomonadales</taxon>
        <taxon>Selenomonadaceae</taxon>
        <taxon>Selenomonas</taxon>
    </lineage>
</organism>